<keyword evidence="3" id="KW-1000">Mitochondrion outer membrane</keyword>
<evidence type="ECO:0000256" key="4">
    <source>
        <dbReference type="ARBA" id="ARBA00022946"/>
    </source>
</evidence>
<name>A0A167D4A7_9ASCO</name>
<comment type="similarity">
    <text evidence="2">Belongs to the FMP52 family.</text>
</comment>
<evidence type="ECO:0000313" key="8">
    <source>
        <dbReference type="Proteomes" id="UP000189580"/>
    </source>
</evidence>
<organism evidence="7 8">
    <name type="scientific">Sugiyamaella lignohabitans</name>
    <dbReference type="NCBI Taxonomy" id="796027"/>
    <lineage>
        <taxon>Eukaryota</taxon>
        <taxon>Fungi</taxon>
        <taxon>Dikarya</taxon>
        <taxon>Ascomycota</taxon>
        <taxon>Saccharomycotina</taxon>
        <taxon>Dipodascomycetes</taxon>
        <taxon>Dipodascales</taxon>
        <taxon>Trichomonascaceae</taxon>
        <taxon>Sugiyamaella</taxon>
    </lineage>
</organism>
<comment type="subcellular location">
    <subcellularLocation>
        <location evidence="1">Mitochondrion outer membrane</location>
        <topology evidence="1">Peripheral membrane protein</topology>
    </subcellularLocation>
</comment>
<dbReference type="InterPro" id="IPR014843">
    <property type="entry name" value="Him1/Fmp52"/>
</dbReference>
<dbReference type="Gene3D" id="3.40.50.720">
    <property type="entry name" value="NAD(P)-binding Rossmann-like Domain"/>
    <property type="match status" value="1"/>
</dbReference>
<dbReference type="AlphaFoldDB" id="A0A167D4A7"/>
<keyword evidence="8" id="KW-1185">Reference proteome</keyword>
<dbReference type="RefSeq" id="XP_018734938.1">
    <property type="nucleotide sequence ID" value="XM_018882673.1"/>
</dbReference>
<dbReference type="FunFam" id="3.40.50.720:FF:000366">
    <property type="entry name" value="Protein FMP52, mitochondrial"/>
    <property type="match status" value="1"/>
</dbReference>
<evidence type="ECO:0000256" key="6">
    <source>
        <dbReference type="ARBA" id="ARBA00023136"/>
    </source>
</evidence>
<dbReference type="Proteomes" id="UP000189580">
    <property type="component" value="Chromosome a"/>
</dbReference>
<dbReference type="PANTHER" id="PTHR14097">
    <property type="entry name" value="OXIDOREDUCTASE HTATIP2"/>
    <property type="match status" value="1"/>
</dbReference>
<dbReference type="OrthoDB" id="430436at2759"/>
<dbReference type="EMBL" id="CP014501">
    <property type="protein sequence ID" value="ANB12461.1"/>
    <property type="molecule type" value="Genomic_DNA"/>
</dbReference>
<keyword evidence="6" id="KW-0472">Membrane</keyword>
<dbReference type="PANTHER" id="PTHR14097:SF7">
    <property type="entry name" value="OXIDOREDUCTASE HTATIP2"/>
    <property type="match status" value="1"/>
</dbReference>
<gene>
    <name evidence="7" type="primary">FMP52</name>
    <name evidence="7" type="ORF">AWJ20_716</name>
</gene>
<evidence type="ECO:0000256" key="5">
    <source>
        <dbReference type="ARBA" id="ARBA00023128"/>
    </source>
</evidence>
<evidence type="ECO:0000256" key="3">
    <source>
        <dbReference type="ARBA" id="ARBA00022787"/>
    </source>
</evidence>
<dbReference type="GeneID" id="30037779"/>
<dbReference type="GO" id="GO:0051170">
    <property type="term" value="P:import into nucleus"/>
    <property type="evidence" value="ECO:0007669"/>
    <property type="project" value="TreeGrafter"/>
</dbReference>
<dbReference type="SUPFAM" id="SSF51735">
    <property type="entry name" value="NAD(P)-binding Rossmann-fold domains"/>
    <property type="match status" value="1"/>
</dbReference>
<evidence type="ECO:0000313" key="7">
    <source>
        <dbReference type="EMBL" id="ANB12461.1"/>
    </source>
</evidence>
<keyword evidence="5" id="KW-0496">Mitochondrion</keyword>
<evidence type="ECO:0000256" key="2">
    <source>
        <dbReference type="ARBA" id="ARBA00006617"/>
    </source>
</evidence>
<dbReference type="GO" id="GO:0005741">
    <property type="term" value="C:mitochondrial outer membrane"/>
    <property type="evidence" value="ECO:0007669"/>
    <property type="project" value="UniProtKB-SubCell"/>
</dbReference>
<dbReference type="Pfam" id="PF08732">
    <property type="entry name" value="HIM1"/>
    <property type="match status" value="1"/>
</dbReference>
<sequence length="238" mass="25367">MAPSSLNVIVLGATGLVGKLFVKESAESKASFISSVKTIGRRSTGVESAKVSDILDPDTSKWPDKIAELESTPDVMFSGLGTTKAIAGSFENQYKIDHDLNVAAAKAAKEKGVKTYVLISSAGSSAGSMIPYLKMKGEIERDIIALEFPRTIILRPGVLIGEREVSHGIGEVVMQKFTSLVYGTVFTKISPMSAAKGVDVARSALELLKTDPPTDSSKPAVEIYENSKILDLAKSYSH</sequence>
<reference evidence="7 8" key="1">
    <citation type="submission" date="2016-02" db="EMBL/GenBank/DDBJ databases">
        <title>Complete genome sequence and transcriptome regulation of the pentose utilising yeast Sugiyamaella lignohabitans.</title>
        <authorList>
            <person name="Bellasio M."/>
            <person name="Peymann A."/>
            <person name="Valli M."/>
            <person name="Sipitzky M."/>
            <person name="Graf A."/>
            <person name="Sauer M."/>
            <person name="Marx H."/>
            <person name="Mattanovich D."/>
        </authorList>
    </citation>
    <scope>NUCLEOTIDE SEQUENCE [LARGE SCALE GENOMIC DNA]</scope>
    <source>
        <strain evidence="7 8">CBS 10342</strain>
    </source>
</reference>
<dbReference type="KEGG" id="slb:AWJ20_716"/>
<keyword evidence="4" id="KW-0809">Transit peptide</keyword>
<proteinExistence type="inferred from homology"/>
<dbReference type="InterPro" id="IPR036291">
    <property type="entry name" value="NAD(P)-bd_dom_sf"/>
</dbReference>
<evidence type="ECO:0000256" key="1">
    <source>
        <dbReference type="ARBA" id="ARBA00004450"/>
    </source>
</evidence>
<protein>
    <submittedName>
        <fullName evidence="7">Fmp52p</fullName>
    </submittedName>
</protein>
<accession>A0A167D4A7</accession>